<sequence>MFDVKMDLIEDWIKTVKEVFRGSGYPLEDGISEEELALLYYEQTLEGEQAQQAAAATLTRLRELEAAIRDNLSAVIVPDIRKRTGYKGDLFHFCWVYNQGEHIIEMESEYRIPLQ</sequence>
<evidence type="ECO:0000313" key="2">
    <source>
        <dbReference type="Proteomes" id="UP001596989"/>
    </source>
</evidence>
<organism evidence="1 2">
    <name type="scientific">Paenibacillus chungangensis</name>
    <dbReference type="NCBI Taxonomy" id="696535"/>
    <lineage>
        <taxon>Bacteria</taxon>
        <taxon>Bacillati</taxon>
        <taxon>Bacillota</taxon>
        <taxon>Bacilli</taxon>
        <taxon>Bacillales</taxon>
        <taxon>Paenibacillaceae</taxon>
        <taxon>Paenibacillus</taxon>
    </lineage>
</organism>
<gene>
    <name evidence="1" type="ORF">ACFQ2I_15385</name>
</gene>
<dbReference type="Proteomes" id="UP001596989">
    <property type="component" value="Unassembled WGS sequence"/>
</dbReference>
<name>A0ABW3HTQ9_9BACL</name>
<keyword evidence="2" id="KW-1185">Reference proteome</keyword>
<dbReference type="EMBL" id="JBHTJZ010000024">
    <property type="protein sequence ID" value="MFD0960772.1"/>
    <property type="molecule type" value="Genomic_DNA"/>
</dbReference>
<evidence type="ECO:0000313" key="1">
    <source>
        <dbReference type="EMBL" id="MFD0960772.1"/>
    </source>
</evidence>
<comment type="caution">
    <text evidence="1">The sequence shown here is derived from an EMBL/GenBank/DDBJ whole genome shotgun (WGS) entry which is preliminary data.</text>
</comment>
<reference evidence="2" key="1">
    <citation type="journal article" date="2019" name="Int. J. Syst. Evol. Microbiol.">
        <title>The Global Catalogue of Microorganisms (GCM) 10K type strain sequencing project: providing services to taxonomists for standard genome sequencing and annotation.</title>
        <authorList>
            <consortium name="The Broad Institute Genomics Platform"/>
            <consortium name="The Broad Institute Genome Sequencing Center for Infectious Disease"/>
            <person name="Wu L."/>
            <person name="Ma J."/>
        </authorList>
    </citation>
    <scope>NUCLEOTIDE SEQUENCE [LARGE SCALE GENOMIC DNA]</scope>
    <source>
        <strain evidence="2">CCUG 59129</strain>
    </source>
</reference>
<dbReference type="RefSeq" id="WP_377565530.1">
    <property type="nucleotide sequence ID" value="NZ_JBHTJZ010000024.1"/>
</dbReference>
<proteinExistence type="predicted"/>
<protein>
    <submittedName>
        <fullName evidence="1">Uncharacterized protein</fullName>
    </submittedName>
</protein>
<accession>A0ABW3HTQ9</accession>